<dbReference type="Ensembl" id="ENSLACT00000020796.1">
    <property type="protein sequence ID" value="ENSLACP00000020656.1"/>
    <property type="gene ID" value="ENSLACG00000018150.1"/>
</dbReference>
<evidence type="ECO:0000259" key="2">
    <source>
        <dbReference type="Pfam" id="PF04811"/>
    </source>
</evidence>
<dbReference type="EMBL" id="AFYH01010995">
    <property type="status" value="NOT_ANNOTATED_CDS"/>
    <property type="molecule type" value="Genomic_DNA"/>
</dbReference>
<dbReference type="Pfam" id="PF04811">
    <property type="entry name" value="Sec23_trunk"/>
    <property type="match status" value="1"/>
</dbReference>
<dbReference type="GO" id="GO:0006886">
    <property type="term" value="P:intracellular protein transport"/>
    <property type="evidence" value="ECO:0007669"/>
    <property type="project" value="InterPro"/>
</dbReference>
<reference evidence="3" key="3">
    <citation type="submission" date="2025-09" db="UniProtKB">
        <authorList>
            <consortium name="Ensembl"/>
        </authorList>
    </citation>
    <scope>IDENTIFICATION</scope>
</reference>
<dbReference type="InterPro" id="IPR006896">
    <property type="entry name" value="Sec23/24_trunk_dom"/>
</dbReference>
<feature type="compositionally biased region" description="Basic and acidic residues" evidence="1">
    <location>
        <begin position="601"/>
        <end position="611"/>
    </location>
</feature>
<accession>H3BFI5</accession>
<dbReference type="GO" id="GO:0000149">
    <property type="term" value="F:SNARE binding"/>
    <property type="evidence" value="ECO:0007669"/>
    <property type="project" value="TreeGrafter"/>
</dbReference>
<proteinExistence type="predicted"/>
<dbReference type="EMBL" id="AFYH01010992">
    <property type="status" value="NOT_ANNOTATED_CDS"/>
    <property type="molecule type" value="Genomic_DNA"/>
</dbReference>
<reference evidence="4" key="1">
    <citation type="submission" date="2011-08" db="EMBL/GenBank/DDBJ databases">
        <title>The draft genome of Latimeria chalumnae.</title>
        <authorList>
            <person name="Di Palma F."/>
            <person name="Alfoldi J."/>
            <person name="Johnson J."/>
            <person name="Berlin A."/>
            <person name="Gnerre S."/>
            <person name="Jaffe D."/>
            <person name="MacCallum I."/>
            <person name="Young S."/>
            <person name="Walker B.J."/>
            <person name="Lander E."/>
            <person name="Lindblad-Toh K."/>
        </authorList>
    </citation>
    <scope>NUCLEOTIDE SEQUENCE [LARGE SCALE GENOMIC DNA]</scope>
    <source>
        <strain evidence="4">Wild caught</strain>
    </source>
</reference>
<dbReference type="PANTHER" id="PTHR13803">
    <property type="entry name" value="SEC24-RELATED PROTEIN"/>
    <property type="match status" value="1"/>
</dbReference>
<organism evidence="3 4">
    <name type="scientific">Latimeria chalumnae</name>
    <name type="common">Coelacanth</name>
    <dbReference type="NCBI Taxonomy" id="7897"/>
    <lineage>
        <taxon>Eukaryota</taxon>
        <taxon>Metazoa</taxon>
        <taxon>Chordata</taxon>
        <taxon>Craniata</taxon>
        <taxon>Vertebrata</taxon>
        <taxon>Euteleostomi</taxon>
        <taxon>Coelacanthiformes</taxon>
        <taxon>Coelacanthidae</taxon>
        <taxon>Latimeria</taxon>
    </lineage>
</organism>
<dbReference type="InterPro" id="IPR050550">
    <property type="entry name" value="SEC23_SEC24_subfamily"/>
</dbReference>
<dbReference type="OMA" id="WISTMSM"/>
<protein>
    <recommendedName>
        <fullName evidence="2">Sec23/Sec24 trunk domain-containing protein</fullName>
    </recommendedName>
</protein>
<dbReference type="InterPro" id="IPR036174">
    <property type="entry name" value="Znf_Sec23_Sec24_sf"/>
</dbReference>
<dbReference type="Proteomes" id="UP000008672">
    <property type="component" value="Unassembled WGS sequence"/>
</dbReference>
<evidence type="ECO:0000256" key="1">
    <source>
        <dbReference type="SAM" id="MobiDB-lite"/>
    </source>
</evidence>
<dbReference type="SUPFAM" id="SSF53300">
    <property type="entry name" value="vWA-like"/>
    <property type="match status" value="1"/>
</dbReference>
<dbReference type="GO" id="GO:0070971">
    <property type="term" value="C:endoplasmic reticulum exit site"/>
    <property type="evidence" value="ECO:0007669"/>
    <property type="project" value="TreeGrafter"/>
</dbReference>
<gene>
    <name evidence="3" type="primary">SI:DKEY-9K7.3</name>
</gene>
<sequence>MEFACSHIVCNTQIRSTDTLTGQNRSAVAENVEPAGHRRNGPQSRPHSSFHEYDNRFLRVPQGLPSAFSPPVPPRHRAQHSTNLSTPPPLPRRSYKSTSPGRQLTANVNVVSINLGKLVDITNVSAVQPSTILPYFCNRCSAAMSIISKTQRHQKDIVWICEFCEQMNLVSRWFSSVPLKTDMTYVSTSDNKDYVNMDDSLIVFCVDISGSMCVTSELESNGWQTPVYVSRLQSVQDAILKSLHLLAQTYPWKRVALVTFNDGVTVYGDGLKTPLTLRDYELMDFDYLTKKGMHFPVPRCITESIYKLSHCVHELREHGATALGPAALVSIAMASRKPGSKVIICTDGLANTGLGYLETTDKDSYRHSQYFYTQLAEQASTQGVIVSVLTFEGTDCKLAEVGRLADRTGGRVNIVSPGNLSTEFQAIVEDNVIATNVTATILIAKDMYFRYEEQSGNKLVKNIGNVTEDKEITFEFGIKDSSVENLQQRGKVPFQLQLKFKTRNRKIATRILTQEKQITANSSMVEDSINILVLGIHAAQLSARLTMEGRVKEAQREVMAQKELIQKVVEKKHNKEEEDIYENWMHNVAAICDNLSTTPENGREASGRSKQENSTVLKSWSDEVANVVYRLKRAKSIMLRKPTREQEPKRGQ</sequence>
<dbReference type="GO" id="GO:0090110">
    <property type="term" value="P:COPII-coated vesicle cargo loading"/>
    <property type="evidence" value="ECO:0007669"/>
    <property type="project" value="TreeGrafter"/>
</dbReference>
<name>H3BFI5_LATCH</name>
<dbReference type="InterPro" id="IPR036465">
    <property type="entry name" value="vWFA_dom_sf"/>
</dbReference>
<keyword evidence="4" id="KW-1185">Reference proteome</keyword>
<dbReference type="STRING" id="7897.ENSLACP00000020656"/>
<dbReference type="PANTHER" id="PTHR13803:SF43">
    <property type="entry name" value="CIRCULARLY PERMUTATED RAS PROTEIN 1-LIKE"/>
    <property type="match status" value="1"/>
</dbReference>
<dbReference type="EMBL" id="AFYH01010996">
    <property type="status" value="NOT_ANNOTATED_CDS"/>
    <property type="molecule type" value="Genomic_DNA"/>
</dbReference>
<dbReference type="SUPFAM" id="SSF82919">
    <property type="entry name" value="Zn-finger domain of Sec23/24"/>
    <property type="match status" value="1"/>
</dbReference>
<evidence type="ECO:0000313" key="3">
    <source>
        <dbReference type="Ensembl" id="ENSLACP00000020656.1"/>
    </source>
</evidence>
<dbReference type="HOGENOM" id="CLU_017597_0_0_1"/>
<feature type="domain" description="Sec23/Sec24 trunk" evidence="2">
    <location>
        <begin position="231"/>
        <end position="415"/>
    </location>
</feature>
<feature type="region of interest" description="Disordered" evidence="1">
    <location>
        <begin position="64"/>
        <end position="101"/>
    </location>
</feature>
<dbReference type="GO" id="GO:0008270">
    <property type="term" value="F:zinc ion binding"/>
    <property type="evidence" value="ECO:0007669"/>
    <property type="project" value="InterPro"/>
</dbReference>
<reference evidence="3" key="2">
    <citation type="submission" date="2025-08" db="UniProtKB">
        <authorList>
            <consortium name="Ensembl"/>
        </authorList>
    </citation>
    <scope>IDENTIFICATION</scope>
</reference>
<dbReference type="GeneTree" id="ENSGT00950000182924"/>
<dbReference type="eggNOG" id="ENOG502RH4Z">
    <property type="taxonomic scope" value="Eukaryota"/>
</dbReference>
<dbReference type="AlphaFoldDB" id="H3BFI5"/>
<dbReference type="GO" id="GO:0030127">
    <property type="term" value="C:COPII vesicle coat"/>
    <property type="evidence" value="ECO:0007669"/>
    <property type="project" value="InterPro"/>
</dbReference>
<feature type="region of interest" description="Disordered" evidence="1">
    <location>
        <begin position="21"/>
        <end position="50"/>
    </location>
</feature>
<dbReference type="EMBL" id="AFYH01010993">
    <property type="status" value="NOT_ANNOTATED_CDS"/>
    <property type="molecule type" value="Genomic_DNA"/>
</dbReference>
<feature type="region of interest" description="Disordered" evidence="1">
    <location>
        <begin position="596"/>
        <end position="615"/>
    </location>
</feature>
<dbReference type="InParanoid" id="H3BFI5"/>
<evidence type="ECO:0000313" key="4">
    <source>
        <dbReference type="Proteomes" id="UP000008672"/>
    </source>
</evidence>
<dbReference type="Gene3D" id="3.40.50.410">
    <property type="entry name" value="von Willebrand factor, type A domain"/>
    <property type="match status" value="1"/>
</dbReference>
<dbReference type="EMBL" id="AFYH01010994">
    <property type="status" value="NOT_ANNOTATED_CDS"/>
    <property type="molecule type" value="Genomic_DNA"/>
</dbReference>